<dbReference type="GO" id="GO:0006631">
    <property type="term" value="P:fatty acid metabolic process"/>
    <property type="evidence" value="ECO:0007669"/>
    <property type="project" value="UniProtKB-KW"/>
</dbReference>
<dbReference type="Gene3D" id="1.10.1200.10">
    <property type="entry name" value="ACP-like"/>
    <property type="match status" value="1"/>
</dbReference>
<dbReference type="RefSeq" id="WP_165835500.1">
    <property type="nucleotide sequence ID" value="NZ_QKMR01000004.1"/>
</dbReference>
<reference evidence="9 10" key="1">
    <citation type="submission" date="2018-06" db="EMBL/GenBank/DDBJ databases">
        <title>Genomic Encyclopedia of Type Strains, Phase I: the one thousand microbial genomes (KMG-I) project.</title>
        <authorList>
            <person name="Kyrpides N."/>
        </authorList>
    </citation>
    <scope>NUCLEOTIDE SEQUENCE [LARGE SCALE GENOMIC DNA]</scope>
    <source>
        <strain evidence="9 10">DSM 19573</strain>
    </source>
</reference>
<keyword evidence="6" id="KW-0443">Lipid metabolism</keyword>
<sequence>MKNDYFEGVYLSGLLKERAVESPDCKAYIFVNSDFTEETITYLQLYKRACSYARYLEDTGIKENDFCMLLFKQSIDFAVAFFACGIIKAIPVPLNMPAKIKNLSKWEKIAQETGTRAVLTSGKKYASLKRLFSNSEILQVIPIIHEQENYEEALLFTEDIYDGNEIAFLQYTSGSTALPKGIMVTQSAVLNNIKQIQRILGVDRDTVLVMWLPYYHDMGLIGGFLLAIYAGFPLVFMEPMDFVRNPIMWAEAISKYRATHTGAPNFSYNLLAEKLESYKGEDISFESLKCVFCGSEPINAKTMHRFGSTAAGFGFRGFNIFAGYGLGEGSLIVSGYVRTEQKMTYAILDKKAFSHNKVEIIEKNYLEKLPEIDADTQICLAGNGFVIEEHRIEIIDAETKEVLGANQIGEIKFIGKSVTKGYWGKKDITGEIFGTGKNGERTLLTGDLGFVDESGEVYITGRKKELMIINGCNYYPQDIERTISCSDNNFCENGTAAFSVQFGEDEERLAVVQEVKLSGMHNADCTAWAMKIRAAVAKEHNLQVHKITFIPKMHLPRTSSGKIQRLKAKQTEISGAWERIVGVSEFKLNYKALEKECIAPYDYIEFAEELVSGILGVSRTALDASRPFTEMGMNSIMLVLMCGYINKYLKTDLQVQELFSHNTIEALGKYLFSLRSNEYGKKEEAVYNGEELDRMSYDQLVELLNTEIGG</sequence>
<gene>
    <name evidence="9" type="ORF">LY28_00999</name>
</gene>
<keyword evidence="2" id="KW-0596">Phosphopantetheine</keyword>
<dbReference type="Gene3D" id="3.30.300.30">
    <property type="match status" value="1"/>
</dbReference>
<dbReference type="InterPro" id="IPR009081">
    <property type="entry name" value="PP-bd_ACP"/>
</dbReference>
<dbReference type="Pfam" id="PF00501">
    <property type="entry name" value="AMP-binding"/>
    <property type="match status" value="1"/>
</dbReference>
<accession>A0A318XNH8</accession>
<evidence type="ECO:0000256" key="5">
    <source>
        <dbReference type="ARBA" id="ARBA00022832"/>
    </source>
</evidence>
<dbReference type="Proteomes" id="UP000248132">
    <property type="component" value="Unassembled WGS sequence"/>
</dbReference>
<keyword evidence="7" id="KW-0812">Transmembrane</keyword>
<evidence type="ECO:0000256" key="1">
    <source>
        <dbReference type="ARBA" id="ARBA00006432"/>
    </source>
</evidence>
<dbReference type="GO" id="GO:0071766">
    <property type="term" value="P:Actinobacterium-type cell wall biogenesis"/>
    <property type="evidence" value="ECO:0007669"/>
    <property type="project" value="UniProtKB-ARBA"/>
</dbReference>
<dbReference type="SUPFAM" id="SSF47336">
    <property type="entry name" value="ACP-like"/>
    <property type="match status" value="1"/>
</dbReference>
<dbReference type="EMBL" id="QKMR01000004">
    <property type="protein sequence ID" value="PYG89176.1"/>
    <property type="molecule type" value="Genomic_DNA"/>
</dbReference>
<comment type="caution">
    <text evidence="9">The sequence shown here is derived from an EMBL/GenBank/DDBJ whole genome shotgun (WGS) entry which is preliminary data.</text>
</comment>
<dbReference type="Gene3D" id="3.40.50.12780">
    <property type="entry name" value="N-terminal domain of ligase-like"/>
    <property type="match status" value="1"/>
</dbReference>
<dbReference type="SMART" id="SM01294">
    <property type="entry name" value="PKS_PP_betabranch"/>
    <property type="match status" value="1"/>
</dbReference>
<dbReference type="InterPro" id="IPR020806">
    <property type="entry name" value="PKS_PP-bd"/>
</dbReference>
<keyword evidence="10" id="KW-1185">Reference proteome</keyword>
<dbReference type="GO" id="GO:0016874">
    <property type="term" value="F:ligase activity"/>
    <property type="evidence" value="ECO:0007669"/>
    <property type="project" value="UniProtKB-KW"/>
</dbReference>
<dbReference type="GO" id="GO:0031177">
    <property type="term" value="F:phosphopantetheine binding"/>
    <property type="evidence" value="ECO:0007669"/>
    <property type="project" value="InterPro"/>
</dbReference>
<dbReference type="InterPro" id="IPR036736">
    <property type="entry name" value="ACP-like_sf"/>
</dbReference>
<evidence type="ECO:0000313" key="10">
    <source>
        <dbReference type="Proteomes" id="UP000248132"/>
    </source>
</evidence>
<dbReference type="SUPFAM" id="SSF56801">
    <property type="entry name" value="Acetyl-CoA synthetase-like"/>
    <property type="match status" value="1"/>
</dbReference>
<dbReference type="CDD" id="cd05931">
    <property type="entry name" value="FAAL"/>
    <property type="match status" value="1"/>
</dbReference>
<evidence type="ECO:0000256" key="3">
    <source>
        <dbReference type="ARBA" id="ARBA00022553"/>
    </source>
</evidence>
<dbReference type="InterPro" id="IPR045851">
    <property type="entry name" value="AMP-bd_C_sf"/>
</dbReference>
<keyword evidence="4 9" id="KW-0436">Ligase</keyword>
<dbReference type="InterPro" id="IPR042099">
    <property type="entry name" value="ANL_N_sf"/>
</dbReference>
<dbReference type="SMART" id="SM00823">
    <property type="entry name" value="PKS_PP"/>
    <property type="match status" value="1"/>
</dbReference>
<dbReference type="Pfam" id="PF23024">
    <property type="entry name" value="AMP-dom_DIP2-like"/>
    <property type="match status" value="1"/>
</dbReference>
<feature type="domain" description="Carrier" evidence="8">
    <location>
        <begin position="598"/>
        <end position="675"/>
    </location>
</feature>
<evidence type="ECO:0000256" key="4">
    <source>
        <dbReference type="ARBA" id="ARBA00022598"/>
    </source>
</evidence>
<keyword evidence="7" id="KW-1133">Transmembrane helix</keyword>
<dbReference type="InterPro" id="IPR000873">
    <property type="entry name" value="AMP-dep_synth/lig_dom"/>
</dbReference>
<dbReference type="PANTHER" id="PTHR22754">
    <property type="entry name" value="DISCO-INTERACTING PROTEIN 2 DIP2 -RELATED"/>
    <property type="match status" value="1"/>
</dbReference>
<dbReference type="Pfam" id="PF00550">
    <property type="entry name" value="PP-binding"/>
    <property type="match status" value="1"/>
</dbReference>
<evidence type="ECO:0000313" key="9">
    <source>
        <dbReference type="EMBL" id="PYG89176.1"/>
    </source>
</evidence>
<dbReference type="InterPro" id="IPR040097">
    <property type="entry name" value="FAAL/FAAC"/>
</dbReference>
<dbReference type="PROSITE" id="PS50075">
    <property type="entry name" value="CARRIER"/>
    <property type="match status" value="1"/>
</dbReference>
<evidence type="ECO:0000256" key="2">
    <source>
        <dbReference type="ARBA" id="ARBA00022450"/>
    </source>
</evidence>
<keyword evidence="3" id="KW-0597">Phosphoprotein</keyword>
<evidence type="ECO:0000259" key="8">
    <source>
        <dbReference type="PROSITE" id="PS50075"/>
    </source>
</evidence>
<feature type="transmembrane region" description="Helical" evidence="7">
    <location>
        <begin position="218"/>
        <end position="237"/>
    </location>
</feature>
<keyword evidence="7" id="KW-0472">Membrane</keyword>
<comment type="similarity">
    <text evidence="1">Belongs to the ATP-dependent AMP-binding enzyme family.</text>
</comment>
<evidence type="ECO:0000256" key="6">
    <source>
        <dbReference type="ARBA" id="ARBA00023098"/>
    </source>
</evidence>
<dbReference type="GO" id="GO:0008610">
    <property type="term" value="P:lipid biosynthetic process"/>
    <property type="evidence" value="ECO:0007669"/>
    <property type="project" value="InterPro"/>
</dbReference>
<name>A0A318XNH8_9FIRM</name>
<proteinExistence type="inferred from homology"/>
<evidence type="ECO:0000256" key="7">
    <source>
        <dbReference type="SAM" id="Phobius"/>
    </source>
</evidence>
<dbReference type="PANTHER" id="PTHR22754:SF32">
    <property type="entry name" value="DISCO-INTERACTING PROTEIN 2"/>
    <property type="match status" value="1"/>
</dbReference>
<organism evidence="9 10">
    <name type="scientific">Ruminiclostridium sufflavum DSM 19573</name>
    <dbReference type="NCBI Taxonomy" id="1121337"/>
    <lineage>
        <taxon>Bacteria</taxon>
        <taxon>Bacillati</taxon>
        <taxon>Bacillota</taxon>
        <taxon>Clostridia</taxon>
        <taxon>Eubacteriales</taxon>
        <taxon>Oscillospiraceae</taxon>
        <taxon>Ruminiclostridium</taxon>
    </lineage>
</organism>
<keyword evidence="5" id="KW-0276">Fatty acid metabolism</keyword>
<dbReference type="InterPro" id="IPR025110">
    <property type="entry name" value="AMP-bd_C"/>
</dbReference>
<dbReference type="AlphaFoldDB" id="A0A318XNH8"/>
<protein>
    <submittedName>
        <fullName evidence="9">Acyl-CoA synthetase (AMP-forming)/AMP-acid ligase II</fullName>
    </submittedName>
</protein>